<dbReference type="OrthoDB" id="4230779at2"/>
<dbReference type="SUPFAM" id="SSF51905">
    <property type="entry name" value="FAD/NAD(P)-binding domain"/>
    <property type="match status" value="1"/>
</dbReference>
<protein>
    <submittedName>
        <fullName evidence="4">Flavin-dependent oxidoreductase</fullName>
    </submittedName>
</protein>
<dbReference type="InterPro" id="IPR050493">
    <property type="entry name" value="FAD-dep_Monooxygenase_BioMet"/>
</dbReference>
<feature type="domain" description="FAD-binding" evidence="3">
    <location>
        <begin position="3"/>
        <end position="168"/>
    </location>
</feature>
<feature type="domain" description="FAD-binding" evidence="3">
    <location>
        <begin position="289"/>
        <end position="355"/>
    </location>
</feature>
<name>A0A2T7UL81_9RHOB</name>
<dbReference type="PANTHER" id="PTHR13789:SF268">
    <property type="entry name" value="5-METHYLPHENAZINE-1-CARBOXYLATE 1-MONOOXYGENASE"/>
    <property type="match status" value="1"/>
</dbReference>
<comment type="caution">
    <text evidence="4">The sequence shown here is derived from an EMBL/GenBank/DDBJ whole genome shotgun (WGS) entry which is preliminary data.</text>
</comment>
<keyword evidence="2" id="KW-0503">Monooxygenase</keyword>
<dbReference type="PRINTS" id="PR00420">
    <property type="entry name" value="RNGMNOXGNASE"/>
</dbReference>
<gene>
    <name evidence="4" type="ORF">DDE23_21795</name>
</gene>
<dbReference type="RefSeq" id="WP_107750114.1">
    <property type="nucleotide sequence ID" value="NZ_QBKF01000001.1"/>
</dbReference>
<evidence type="ECO:0000256" key="1">
    <source>
        <dbReference type="ARBA" id="ARBA00023002"/>
    </source>
</evidence>
<reference evidence="4 5" key="1">
    <citation type="journal article" date="2011" name="Syst. Appl. Microbiol.">
        <title>Defluviimonas denitrificans gen. nov., sp. nov., and Pararhodobacter aggregans gen. nov., sp. nov., non-phototrophic Rhodobacteraceae from the biofilter of a marine aquaculture.</title>
        <authorList>
            <person name="Foesel B.U."/>
            <person name="Drake H.L."/>
            <person name="Schramm A."/>
        </authorList>
    </citation>
    <scope>NUCLEOTIDE SEQUENCE [LARGE SCALE GENOMIC DNA]</scope>
    <source>
        <strain evidence="4 5">D1-19</strain>
    </source>
</reference>
<dbReference type="GO" id="GO:0004497">
    <property type="term" value="F:monooxygenase activity"/>
    <property type="evidence" value="ECO:0007669"/>
    <property type="project" value="UniProtKB-KW"/>
</dbReference>
<keyword evidence="1" id="KW-0560">Oxidoreductase</keyword>
<dbReference type="InterPro" id="IPR036188">
    <property type="entry name" value="FAD/NAD-bd_sf"/>
</dbReference>
<dbReference type="SUPFAM" id="SSF54373">
    <property type="entry name" value="FAD-linked reductases, C-terminal domain"/>
    <property type="match status" value="1"/>
</dbReference>
<keyword evidence="5" id="KW-1185">Reference proteome</keyword>
<evidence type="ECO:0000256" key="2">
    <source>
        <dbReference type="ARBA" id="ARBA00023033"/>
    </source>
</evidence>
<dbReference type="NCBIfam" id="NF005720">
    <property type="entry name" value="PRK07538.1"/>
    <property type="match status" value="1"/>
</dbReference>
<evidence type="ECO:0000259" key="3">
    <source>
        <dbReference type="Pfam" id="PF01494"/>
    </source>
</evidence>
<sequence>MPRVLIAGGGIGGLVTALTMHQIGVPCTVFETVRELRPKGVGLNLQPNAVRELYDLGVAGATLNSVGVPLQEWSLVARNGQVIVSEPRGLVAGYRWPQFSVDRGLLHMLLYHLVVRRLGAEAVVLGARARGYRQSGRQVTLLLEDGREATGDVLIGADGIHSAIRAQMYPDQPPPNWGGAVLWRGVTRAKPLRGRSTFIGMGEGDKRIAVFPISHLGSDGLARINWIGGLRIDDHAARRHSSWFNPVDAAGFVPQFADWALDWIDVPALMRGADAVYENPLLDRDPVPTWRDGRVVLLGDAAHPMFPAGSNGASQAIIDARVLGAAMVERGVTARALHQYDDQLCGPVAALVMRNRNEGPFELLRIVEARCGGDFDSIDAVIPKAERDEFMARYKIASGFAREVLNASPPLIAPGAQVAARPGRGHPPPPLVAQ</sequence>
<dbReference type="InterPro" id="IPR002938">
    <property type="entry name" value="FAD-bd"/>
</dbReference>
<dbReference type="Proteomes" id="UP000244810">
    <property type="component" value="Unassembled WGS sequence"/>
</dbReference>
<dbReference type="PANTHER" id="PTHR13789">
    <property type="entry name" value="MONOOXYGENASE"/>
    <property type="match status" value="1"/>
</dbReference>
<dbReference type="Gene3D" id="3.50.50.60">
    <property type="entry name" value="FAD/NAD(P)-binding domain"/>
    <property type="match status" value="1"/>
</dbReference>
<evidence type="ECO:0000313" key="4">
    <source>
        <dbReference type="EMBL" id="PVE45426.1"/>
    </source>
</evidence>
<dbReference type="AlphaFoldDB" id="A0A2T7UL81"/>
<organism evidence="4 5">
    <name type="scientific">Pararhodobacter aggregans</name>
    <dbReference type="NCBI Taxonomy" id="404875"/>
    <lineage>
        <taxon>Bacteria</taxon>
        <taxon>Pseudomonadati</taxon>
        <taxon>Pseudomonadota</taxon>
        <taxon>Alphaproteobacteria</taxon>
        <taxon>Rhodobacterales</taxon>
        <taxon>Paracoccaceae</taxon>
        <taxon>Pararhodobacter</taxon>
    </lineage>
</organism>
<dbReference type="Pfam" id="PF01494">
    <property type="entry name" value="FAD_binding_3"/>
    <property type="match status" value="2"/>
</dbReference>
<dbReference type="EMBL" id="QDDR01000015">
    <property type="protein sequence ID" value="PVE45426.1"/>
    <property type="molecule type" value="Genomic_DNA"/>
</dbReference>
<dbReference type="GO" id="GO:0071949">
    <property type="term" value="F:FAD binding"/>
    <property type="evidence" value="ECO:0007669"/>
    <property type="project" value="InterPro"/>
</dbReference>
<dbReference type="Gene3D" id="3.30.9.30">
    <property type="match status" value="1"/>
</dbReference>
<proteinExistence type="predicted"/>
<evidence type="ECO:0000313" key="5">
    <source>
        <dbReference type="Proteomes" id="UP000244810"/>
    </source>
</evidence>
<accession>A0A2T7UL81</accession>